<keyword evidence="2" id="KW-1185">Reference proteome</keyword>
<evidence type="ECO:0000313" key="1">
    <source>
        <dbReference type="EMBL" id="MFC5767759.1"/>
    </source>
</evidence>
<comment type="caution">
    <text evidence="1">The sequence shown here is derived from an EMBL/GenBank/DDBJ whole genome shotgun (WGS) entry which is preliminary data.</text>
</comment>
<dbReference type="Proteomes" id="UP001595974">
    <property type="component" value="Unassembled WGS sequence"/>
</dbReference>
<gene>
    <name evidence="1" type="ORF">ACFPTN_00060</name>
</gene>
<accession>A0ABW1AL16</accession>
<evidence type="ECO:0000313" key="2">
    <source>
        <dbReference type="Proteomes" id="UP001595974"/>
    </source>
</evidence>
<dbReference type="RefSeq" id="WP_096446997.1">
    <property type="nucleotide sequence ID" value="NZ_JBHSOG010000002.1"/>
</dbReference>
<organism evidence="1 2">
    <name type="scientific">Thauera sinica</name>
    <dbReference type="NCBI Taxonomy" id="2665146"/>
    <lineage>
        <taxon>Bacteria</taxon>
        <taxon>Pseudomonadati</taxon>
        <taxon>Pseudomonadota</taxon>
        <taxon>Betaproteobacteria</taxon>
        <taxon>Rhodocyclales</taxon>
        <taxon>Zoogloeaceae</taxon>
        <taxon>Thauera</taxon>
    </lineage>
</organism>
<name>A0ABW1AL16_9RHOO</name>
<dbReference type="InterPro" id="IPR056093">
    <property type="entry name" value="DUF7676"/>
</dbReference>
<protein>
    <submittedName>
        <fullName evidence="1">Uncharacterized protein</fullName>
    </submittedName>
</protein>
<dbReference type="EMBL" id="JBHSOG010000002">
    <property type="protein sequence ID" value="MFC5767759.1"/>
    <property type="molecule type" value="Genomic_DNA"/>
</dbReference>
<reference evidence="2" key="1">
    <citation type="journal article" date="2019" name="Int. J. Syst. Evol. Microbiol.">
        <title>The Global Catalogue of Microorganisms (GCM) 10K type strain sequencing project: providing services to taxonomists for standard genome sequencing and annotation.</title>
        <authorList>
            <consortium name="The Broad Institute Genomics Platform"/>
            <consortium name="The Broad Institute Genome Sequencing Center for Infectious Disease"/>
            <person name="Wu L."/>
            <person name="Ma J."/>
        </authorList>
    </citation>
    <scope>NUCLEOTIDE SEQUENCE [LARGE SCALE GENOMIC DNA]</scope>
    <source>
        <strain evidence="2">SHR3</strain>
    </source>
</reference>
<dbReference type="Pfam" id="PF24724">
    <property type="entry name" value="DUF7676"/>
    <property type="match status" value="1"/>
</dbReference>
<sequence>MTTLSTPQPATPPIVDEPGLGRVQCWPLPTDENTLWLLLKDIFQGYWRDIHFGTLVPGAVWEIRAPGAPVNVGLLDGYATVDFGAWHFHLCIGHFSGTTPEQAAQRRTGRAEFYRVLGRDGAPRSWGVRLFTAAGDQQMTVFLPNPFLGDDGRLARQPDWSKLAAWDELRRAYLDRPADPLDRSGSGPVCGG</sequence>
<proteinExistence type="predicted"/>